<organism evidence="1 2">
    <name type="scientific">Sorghum bicolor</name>
    <name type="common">Sorghum</name>
    <name type="synonym">Sorghum vulgare</name>
    <dbReference type="NCBI Taxonomy" id="4558"/>
    <lineage>
        <taxon>Eukaryota</taxon>
        <taxon>Viridiplantae</taxon>
        <taxon>Streptophyta</taxon>
        <taxon>Embryophyta</taxon>
        <taxon>Tracheophyta</taxon>
        <taxon>Spermatophyta</taxon>
        <taxon>Magnoliopsida</taxon>
        <taxon>Liliopsida</taxon>
        <taxon>Poales</taxon>
        <taxon>Poaceae</taxon>
        <taxon>PACMAD clade</taxon>
        <taxon>Panicoideae</taxon>
        <taxon>Andropogonodae</taxon>
        <taxon>Andropogoneae</taxon>
        <taxon>Sorghinae</taxon>
        <taxon>Sorghum</taxon>
    </lineage>
</organism>
<dbReference type="Gene3D" id="1.20.1050.10">
    <property type="match status" value="1"/>
</dbReference>
<reference evidence="1" key="1">
    <citation type="journal article" date="2019" name="BMC Genomics">
        <title>A new reference genome for Sorghum bicolor reveals high levels of sequence similarity between sweet and grain genotypes: implications for the genetics of sugar metabolism.</title>
        <authorList>
            <person name="Cooper E.A."/>
            <person name="Brenton Z.W."/>
            <person name="Flinn B.S."/>
            <person name="Jenkins J."/>
            <person name="Shu S."/>
            <person name="Flowers D."/>
            <person name="Luo F."/>
            <person name="Wang Y."/>
            <person name="Xia P."/>
            <person name="Barry K."/>
            <person name="Daum C."/>
            <person name="Lipzen A."/>
            <person name="Yoshinaga Y."/>
            <person name="Schmutz J."/>
            <person name="Saski C."/>
            <person name="Vermerris W."/>
            <person name="Kresovich S."/>
        </authorList>
    </citation>
    <scope>NUCLEOTIDE SEQUENCE</scope>
</reference>
<dbReference type="Proteomes" id="UP000807115">
    <property type="component" value="Chromosome 10"/>
</dbReference>
<name>A0A921Q3A1_SORBI</name>
<reference evidence="1" key="2">
    <citation type="submission" date="2020-10" db="EMBL/GenBank/DDBJ databases">
        <authorList>
            <person name="Cooper E.A."/>
            <person name="Brenton Z.W."/>
            <person name="Flinn B.S."/>
            <person name="Jenkins J."/>
            <person name="Shu S."/>
            <person name="Flowers D."/>
            <person name="Luo F."/>
            <person name="Wang Y."/>
            <person name="Xia P."/>
            <person name="Barry K."/>
            <person name="Daum C."/>
            <person name="Lipzen A."/>
            <person name="Yoshinaga Y."/>
            <person name="Schmutz J."/>
            <person name="Saski C."/>
            <person name="Vermerris W."/>
            <person name="Kresovich S."/>
        </authorList>
    </citation>
    <scope>NUCLEOTIDE SEQUENCE</scope>
</reference>
<gene>
    <name evidence="1" type="ORF">BDA96_10G112900</name>
</gene>
<protein>
    <submittedName>
        <fullName evidence="1">Uncharacterized protein</fullName>
    </submittedName>
</protein>
<evidence type="ECO:0000313" key="2">
    <source>
        <dbReference type="Proteomes" id="UP000807115"/>
    </source>
</evidence>
<sequence>MKARMAVMEAGIAEDFPSGDEGPFVHGRSPGLLDVILGSCAAGTRVLSAVSGEEIVDPWTMPRVHASMAAFDQLAAGFGTTVPHEHLLARLLQRKARPRAAAA</sequence>
<dbReference type="AlphaFoldDB" id="A0A921Q3A1"/>
<dbReference type="SUPFAM" id="SSF47616">
    <property type="entry name" value="GST C-terminal domain-like"/>
    <property type="match status" value="1"/>
</dbReference>
<dbReference type="EMBL" id="CM027689">
    <property type="protein sequence ID" value="KAG0513560.1"/>
    <property type="molecule type" value="Genomic_DNA"/>
</dbReference>
<comment type="caution">
    <text evidence="1">The sequence shown here is derived from an EMBL/GenBank/DDBJ whole genome shotgun (WGS) entry which is preliminary data.</text>
</comment>
<proteinExistence type="predicted"/>
<evidence type="ECO:0000313" key="1">
    <source>
        <dbReference type="EMBL" id="KAG0513560.1"/>
    </source>
</evidence>
<accession>A0A921Q3A1</accession>
<dbReference type="InterPro" id="IPR036282">
    <property type="entry name" value="Glutathione-S-Trfase_C_sf"/>
</dbReference>